<sequence>LIRTPALPRHTDEALTRWAPNANRQHLTDLCDAIAQDPPVGPLLDDLARAVTRSREVRS</sequence>
<name>A0A317D7Q9_9ACTN</name>
<reference evidence="1 2" key="1">
    <citation type="submission" date="2018-05" db="EMBL/GenBank/DDBJ databases">
        <title>Micromonospora atacamensis sp. nov., a novel actinobacteria isolated from high altitude Atacama Desert soil.</title>
        <authorList>
            <person name="Carro L."/>
            <person name="Golinska P."/>
            <person name="Klenk H.-P."/>
            <person name="Goodfellow M."/>
        </authorList>
    </citation>
    <scope>NUCLEOTIDE SEQUENCE [LARGE SCALE GENOMIC DNA]</scope>
    <source>
        <strain evidence="1 2">5R2A7</strain>
    </source>
</reference>
<protein>
    <submittedName>
        <fullName evidence="1">Uncharacterized protein</fullName>
    </submittedName>
</protein>
<keyword evidence="2" id="KW-1185">Reference proteome</keyword>
<dbReference type="Proteomes" id="UP000245410">
    <property type="component" value="Unassembled WGS sequence"/>
</dbReference>
<dbReference type="RefSeq" id="WP_161556634.1">
    <property type="nucleotide sequence ID" value="NZ_QGKR01000152.1"/>
</dbReference>
<dbReference type="EMBL" id="QGKR01000152">
    <property type="protein sequence ID" value="PWR10597.1"/>
    <property type="molecule type" value="Genomic_DNA"/>
</dbReference>
<evidence type="ECO:0000313" key="1">
    <source>
        <dbReference type="EMBL" id="PWR10597.1"/>
    </source>
</evidence>
<proteinExistence type="predicted"/>
<organism evidence="1 2">
    <name type="scientific">Micromonospora acroterricola</name>
    <dbReference type="NCBI Taxonomy" id="2202421"/>
    <lineage>
        <taxon>Bacteria</taxon>
        <taxon>Bacillati</taxon>
        <taxon>Actinomycetota</taxon>
        <taxon>Actinomycetes</taxon>
        <taxon>Micromonosporales</taxon>
        <taxon>Micromonosporaceae</taxon>
        <taxon>Micromonospora</taxon>
    </lineage>
</organism>
<accession>A0A317D7Q9</accession>
<evidence type="ECO:0000313" key="2">
    <source>
        <dbReference type="Proteomes" id="UP000245410"/>
    </source>
</evidence>
<feature type="non-terminal residue" evidence="1">
    <location>
        <position position="1"/>
    </location>
</feature>
<gene>
    <name evidence="1" type="ORF">DKT68_08540</name>
</gene>
<comment type="caution">
    <text evidence="1">The sequence shown here is derived from an EMBL/GenBank/DDBJ whole genome shotgun (WGS) entry which is preliminary data.</text>
</comment>
<dbReference type="AlphaFoldDB" id="A0A317D7Q9"/>